<evidence type="ECO:0000256" key="1">
    <source>
        <dbReference type="ARBA" id="ARBA00002343"/>
    </source>
</evidence>
<dbReference type="SMART" id="SM00668">
    <property type="entry name" value="CTLH"/>
    <property type="match status" value="1"/>
</dbReference>
<organism evidence="3 4">
    <name type="scientific">Chaetomidium leptoderma</name>
    <dbReference type="NCBI Taxonomy" id="669021"/>
    <lineage>
        <taxon>Eukaryota</taxon>
        <taxon>Fungi</taxon>
        <taxon>Dikarya</taxon>
        <taxon>Ascomycota</taxon>
        <taxon>Pezizomycotina</taxon>
        <taxon>Sordariomycetes</taxon>
        <taxon>Sordariomycetidae</taxon>
        <taxon>Sordariales</taxon>
        <taxon>Chaetomiaceae</taxon>
        <taxon>Chaetomidium</taxon>
    </lineage>
</organism>
<gene>
    <name evidence="3" type="ORF">C8A00DRAFT_10987</name>
</gene>
<feature type="domain" description="CTLH" evidence="2">
    <location>
        <begin position="96"/>
        <end position="153"/>
    </location>
</feature>
<dbReference type="Pfam" id="PF08513">
    <property type="entry name" value="LisH"/>
    <property type="match status" value="1"/>
</dbReference>
<comment type="function">
    <text evidence="1">Involved in the proteasome-dependent degradation of fructose-1,6-bisphosphatase.</text>
</comment>
<evidence type="ECO:0000313" key="4">
    <source>
        <dbReference type="Proteomes" id="UP001302745"/>
    </source>
</evidence>
<evidence type="ECO:0000259" key="2">
    <source>
        <dbReference type="PROSITE" id="PS50897"/>
    </source>
</evidence>
<dbReference type="Proteomes" id="UP001302745">
    <property type="component" value="Unassembled WGS sequence"/>
</dbReference>
<comment type="caution">
    <text evidence="3">The sequence shown here is derived from an EMBL/GenBank/DDBJ whole genome shotgun (WGS) entry which is preliminary data.</text>
</comment>
<dbReference type="PROSITE" id="PS50897">
    <property type="entry name" value="CTLH"/>
    <property type="match status" value="1"/>
</dbReference>
<dbReference type="AlphaFoldDB" id="A0AAN7A1T4"/>
<dbReference type="InterPro" id="IPR006595">
    <property type="entry name" value="CTLH_C"/>
</dbReference>
<keyword evidence="4" id="KW-1185">Reference proteome</keyword>
<reference evidence="3" key="1">
    <citation type="journal article" date="2023" name="Mol. Phylogenet. Evol.">
        <title>Genome-scale phylogeny and comparative genomics of the fungal order Sordariales.</title>
        <authorList>
            <person name="Hensen N."/>
            <person name="Bonometti L."/>
            <person name="Westerberg I."/>
            <person name="Brannstrom I.O."/>
            <person name="Guillou S."/>
            <person name="Cros-Aarteil S."/>
            <person name="Calhoun S."/>
            <person name="Haridas S."/>
            <person name="Kuo A."/>
            <person name="Mondo S."/>
            <person name="Pangilinan J."/>
            <person name="Riley R."/>
            <person name="LaButti K."/>
            <person name="Andreopoulos B."/>
            <person name="Lipzen A."/>
            <person name="Chen C."/>
            <person name="Yan M."/>
            <person name="Daum C."/>
            <person name="Ng V."/>
            <person name="Clum A."/>
            <person name="Steindorff A."/>
            <person name="Ohm R.A."/>
            <person name="Martin F."/>
            <person name="Silar P."/>
            <person name="Natvig D.O."/>
            <person name="Lalanne C."/>
            <person name="Gautier V."/>
            <person name="Ament-Velasquez S.L."/>
            <person name="Kruys A."/>
            <person name="Hutchinson M.I."/>
            <person name="Powell A.J."/>
            <person name="Barry K."/>
            <person name="Miller A.N."/>
            <person name="Grigoriev I.V."/>
            <person name="Debuchy R."/>
            <person name="Gladieux P."/>
            <person name="Hiltunen Thoren M."/>
            <person name="Johannesson H."/>
        </authorList>
    </citation>
    <scope>NUCLEOTIDE SEQUENCE</scope>
    <source>
        <strain evidence="3">CBS 538.74</strain>
    </source>
</reference>
<dbReference type="PANTHER" id="PTHR12864">
    <property type="entry name" value="RAN BINDING PROTEIN 9-RELATED"/>
    <property type="match status" value="1"/>
</dbReference>
<dbReference type="InterPro" id="IPR013144">
    <property type="entry name" value="CRA_dom"/>
</dbReference>
<dbReference type="SMART" id="SM00667">
    <property type="entry name" value="LisH"/>
    <property type="match status" value="1"/>
</dbReference>
<protein>
    <submittedName>
        <fullName evidence="3">CTLH/CRA C-terminal to lish motif domain-containing protein</fullName>
    </submittedName>
</protein>
<name>A0AAN7A1T4_9PEZI</name>
<dbReference type="SMART" id="SM00757">
    <property type="entry name" value="CRA"/>
    <property type="match status" value="1"/>
</dbReference>
<dbReference type="InterPro" id="IPR024964">
    <property type="entry name" value="CTLH/CRA"/>
</dbReference>
<evidence type="ECO:0000313" key="3">
    <source>
        <dbReference type="EMBL" id="KAK4158259.1"/>
    </source>
</evidence>
<dbReference type="Pfam" id="PF10607">
    <property type="entry name" value="CTLH"/>
    <property type="match status" value="1"/>
</dbReference>
<dbReference type="InterPro" id="IPR050618">
    <property type="entry name" value="Ubq-SigPath_Reg"/>
</dbReference>
<proteinExistence type="predicted"/>
<dbReference type="InterPro" id="IPR006594">
    <property type="entry name" value="LisH"/>
</dbReference>
<sequence length="276" mass="30430">MSNWNAALDLGGLDIDTAFPDAVFAQLRESFGRMNSSTSTATPLQHAFEKRAADVKAPKSDINALILDYLTMEGYPKAAAKFCKEANLQPQQPDPSIQTRQDIQHAIHSGNIETAISALNGLDPELLDTNPELHFSLLRLQLVELIRQCNGGDIAPALDFATKKLAPRAATNRDFLSDLEQTMALIIFPHDTLQPELASLLSSDLRRTTATKVNEAVLVRQNQRREAAIRQLVRMRAWAETSARSKKKDLPESIGLGLNADNMEYGESGHEPMITT</sequence>
<dbReference type="PROSITE" id="PS50896">
    <property type="entry name" value="LISH"/>
    <property type="match status" value="1"/>
</dbReference>
<dbReference type="EMBL" id="MU856840">
    <property type="protein sequence ID" value="KAK4158259.1"/>
    <property type="molecule type" value="Genomic_DNA"/>
</dbReference>
<reference evidence="3" key="2">
    <citation type="submission" date="2023-05" db="EMBL/GenBank/DDBJ databases">
        <authorList>
            <consortium name="Lawrence Berkeley National Laboratory"/>
            <person name="Steindorff A."/>
            <person name="Hensen N."/>
            <person name="Bonometti L."/>
            <person name="Westerberg I."/>
            <person name="Brannstrom I.O."/>
            <person name="Guillou S."/>
            <person name="Cros-Aarteil S."/>
            <person name="Calhoun S."/>
            <person name="Haridas S."/>
            <person name="Kuo A."/>
            <person name="Mondo S."/>
            <person name="Pangilinan J."/>
            <person name="Riley R."/>
            <person name="Labutti K."/>
            <person name="Andreopoulos B."/>
            <person name="Lipzen A."/>
            <person name="Chen C."/>
            <person name="Yanf M."/>
            <person name="Daum C."/>
            <person name="Ng V."/>
            <person name="Clum A."/>
            <person name="Ohm R."/>
            <person name="Martin F."/>
            <person name="Silar P."/>
            <person name="Natvig D."/>
            <person name="Lalanne C."/>
            <person name="Gautier V."/>
            <person name="Ament-Velasquez S.L."/>
            <person name="Kruys A."/>
            <person name="Hutchinson M.I."/>
            <person name="Powell A.J."/>
            <person name="Barry K."/>
            <person name="Miller A.N."/>
            <person name="Grigoriev I.V."/>
            <person name="Debuchy R."/>
            <person name="Gladieux P."/>
            <person name="Thoren M.H."/>
            <person name="Johannesson H."/>
        </authorList>
    </citation>
    <scope>NUCLEOTIDE SEQUENCE</scope>
    <source>
        <strain evidence="3">CBS 538.74</strain>
    </source>
</reference>
<accession>A0AAN7A1T4</accession>